<keyword evidence="1" id="KW-0732">Signal</keyword>
<protein>
    <submittedName>
        <fullName evidence="2">Uncharacterized protein</fullName>
    </submittedName>
</protein>
<gene>
    <name evidence="2" type="ORF">ACFO26_09415</name>
</gene>
<dbReference type="Proteomes" id="UP001595987">
    <property type="component" value="Unassembled WGS sequence"/>
</dbReference>
<feature type="signal peptide" evidence="1">
    <location>
        <begin position="1"/>
        <end position="18"/>
    </location>
</feature>
<feature type="chain" id="PRO_5047500349" evidence="1">
    <location>
        <begin position="19"/>
        <end position="190"/>
    </location>
</feature>
<evidence type="ECO:0000313" key="3">
    <source>
        <dbReference type="Proteomes" id="UP001595987"/>
    </source>
</evidence>
<dbReference type="EMBL" id="JBHSGD010000008">
    <property type="protein sequence ID" value="MFC4653121.1"/>
    <property type="molecule type" value="Genomic_DNA"/>
</dbReference>
<comment type="caution">
    <text evidence="2">The sequence shown here is derived from an EMBL/GenBank/DDBJ whole genome shotgun (WGS) entry which is preliminary data.</text>
</comment>
<organism evidence="2 3">
    <name type="scientific">Lactococcus nasutitermitis</name>
    <dbReference type="NCBI Taxonomy" id="1652957"/>
    <lineage>
        <taxon>Bacteria</taxon>
        <taxon>Bacillati</taxon>
        <taxon>Bacillota</taxon>
        <taxon>Bacilli</taxon>
        <taxon>Lactobacillales</taxon>
        <taxon>Streptococcaceae</taxon>
        <taxon>Lactococcus</taxon>
    </lineage>
</organism>
<proteinExistence type="predicted"/>
<keyword evidence="3" id="KW-1185">Reference proteome</keyword>
<name>A0ABV9JFB3_9LACT</name>
<accession>A0ABV9JFB3</accession>
<evidence type="ECO:0000256" key="1">
    <source>
        <dbReference type="SAM" id="SignalP"/>
    </source>
</evidence>
<reference evidence="3" key="1">
    <citation type="journal article" date="2019" name="Int. J. Syst. Evol. Microbiol.">
        <title>The Global Catalogue of Microorganisms (GCM) 10K type strain sequencing project: providing services to taxonomists for standard genome sequencing and annotation.</title>
        <authorList>
            <consortium name="The Broad Institute Genomics Platform"/>
            <consortium name="The Broad Institute Genome Sequencing Center for Infectious Disease"/>
            <person name="Wu L."/>
            <person name="Ma J."/>
        </authorList>
    </citation>
    <scope>NUCLEOTIDE SEQUENCE [LARGE SCALE GENOMIC DNA]</scope>
    <source>
        <strain evidence="3">CCUG 63287</strain>
    </source>
</reference>
<dbReference type="RefSeq" id="WP_213536252.1">
    <property type="nucleotide sequence ID" value="NZ_BOVQ01000006.1"/>
</dbReference>
<sequence>MSLLLPLALFLIILTACQASSKKGLAPYPLKWQDNITVARSISGVGGESYQQLVSKMGKAVLDEKQDQQIEGKTVHLRRIAYETSNYEADFIFAKQANGNYLLIRSNGLNQSKKITTLSDDTVDKIKQGTKLTDLLKKYPYPVVFSKGTSDNLSMKQVVILVKYAQYGEQLNFKQVGKNWVLFDKSPDDA</sequence>
<evidence type="ECO:0000313" key="2">
    <source>
        <dbReference type="EMBL" id="MFC4653121.1"/>
    </source>
</evidence>